<accession>T1GTF3</accession>
<feature type="coiled-coil region" evidence="2">
    <location>
        <begin position="68"/>
        <end position="95"/>
    </location>
</feature>
<dbReference type="EMBL" id="CAQQ02199874">
    <property type="status" value="NOT_ANNOTATED_CDS"/>
    <property type="molecule type" value="Genomic_DNA"/>
</dbReference>
<dbReference type="InterPro" id="IPR036612">
    <property type="entry name" value="KH_dom_type_1_sf"/>
</dbReference>
<dbReference type="PROSITE" id="PS50084">
    <property type="entry name" value="KH_TYPE_1"/>
    <property type="match status" value="2"/>
</dbReference>
<keyword evidence="5" id="KW-1185">Reference proteome</keyword>
<evidence type="ECO:0000313" key="5">
    <source>
        <dbReference type="Proteomes" id="UP000015102"/>
    </source>
</evidence>
<sequence length="309" mass="34925">MEKRDFEKYLSTPLTVEIGEFPENYASGGSSMSTFYPLSSLLDLNWNDGDDDVFMLEIFKKAFGAEEYRKLEKSMERLSLEITKLCNEETEYSREICDTSENITEFVTVPSSKHVAQILGKNGSKIRALRNSTNTYIRSPLPTECPVFTVKGKKQDVFEAVNFLISASNYFTSLENEKQIAHNEAILSSQGEVIVVKFSIPINYIGLVVGMKGATIKTIEKQSKTFIQSPIADLESIFVITGSSQNCEKAMSFISRYLCLRGVGPGIIECVNNLEYHFAWICLSHNLLQFHLFFFKNYSVLISTFGIFI</sequence>
<dbReference type="Pfam" id="PF00013">
    <property type="entry name" value="KH_1"/>
    <property type="match status" value="2"/>
</dbReference>
<dbReference type="STRING" id="36166.T1GTF3"/>
<organism evidence="4 5">
    <name type="scientific">Megaselia scalaris</name>
    <name type="common">Humpbacked fly</name>
    <name type="synonym">Phora scalaris</name>
    <dbReference type="NCBI Taxonomy" id="36166"/>
    <lineage>
        <taxon>Eukaryota</taxon>
        <taxon>Metazoa</taxon>
        <taxon>Ecdysozoa</taxon>
        <taxon>Arthropoda</taxon>
        <taxon>Hexapoda</taxon>
        <taxon>Insecta</taxon>
        <taxon>Pterygota</taxon>
        <taxon>Neoptera</taxon>
        <taxon>Endopterygota</taxon>
        <taxon>Diptera</taxon>
        <taxon>Brachycera</taxon>
        <taxon>Muscomorpha</taxon>
        <taxon>Platypezoidea</taxon>
        <taxon>Phoridae</taxon>
        <taxon>Megaseliini</taxon>
        <taxon>Megaselia</taxon>
    </lineage>
</organism>
<evidence type="ECO:0000259" key="3">
    <source>
        <dbReference type="SMART" id="SM00322"/>
    </source>
</evidence>
<proteinExistence type="predicted"/>
<dbReference type="GO" id="GO:0010468">
    <property type="term" value="P:regulation of gene expression"/>
    <property type="evidence" value="ECO:0007669"/>
    <property type="project" value="UniProtKB-ARBA"/>
</dbReference>
<dbReference type="InterPro" id="IPR004087">
    <property type="entry name" value="KH_dom"/>
</dbReference>
<dbReference type="SMART" id="SM00322">
    <property type="entry name" value="KH"/>
    <property type="match status" value="2"/>
</dbReference>
<reference evidence="5" key="1">
    <citation type="submission" date="2013-02" db="EMBL/GenBank/DDBJ databases">
        <authorList>
            <person name="Hughes D."/>
        </authorList>
    </citation>
    <scope>NUCLEOTIDE SEQUENCE</scope>
    <source>
        <strain>Durham</strain>
        <strain evidence="5">NC isolate 2 -- Noor lab</strain>
    </source>
</reference>
<evidence type="ECO:0000313" key="4">
    <source>
        <dbReference type="EnsemblMetazoa" id="MESCA006983-PA"/>
    </source>
</evidence>
<reference evidence="4" key="2">
    <citation type="submission" date="2015-06" db="UniProtKB">
        <authorList>
            <consortium name="EnsemblMetazoa"/>
        </authorList>
    </citation>
    <scope>IDENTIFICATION</scope>
</reference>
<dbReference type="HOGENOM" id="CLU_901049_0_0_1"/>
<dbReference type="AlphaFoldDB" id="T1GTF3"/>
<dbReference type="PANTHER" id="PTHR23285:SF7">
    <property type="entry name" value="LD09246P1"/>
    <property type="match status" value="1"/>
</dbReference>
<keyword evidence="1" id="KW-0694">RNA-binding</keyword>
<evidence type="ECO:0000256" key="1">
    <source>
        <dbReference type="PROSITE-ProRule" id="PRU00117"/>
    </source>
</evidence>
<keyword evidence="2" id="KW-0175">Coiled coil</keyword>
<evidence type="ECO:0000256" key="2">
    <source>
        <dbReference type="SAM" id="Coils"/>
    </source>
</evidence>
<dbReference type="InterPro" id="IPR004088">
    <property type="entry name" value="KH_dom_type_1"/>
</dbReference>
<dbReference type="SUPFAM" id="SSF54791">
    <property type="entry name" value="Eukaryotic type KH-domain (KH-domain type I)"/>
    <property type="match status" value="2"/>
</dbReference>
<dbReference type="PANTHER" id="PTHR23285">
    <property type="entry name" value="RING FINGER AND KH DOMAIN CONTAINING PROTEIN 1"/>
    <property type="match status" value="1"/>
</dbReference>
<dbReference type="GO" id="GO:0003723">
    <property type="term" value="F:RNA binding"/>
    <property type="evidence" value="ECO:0007669"/>
    <property type="project" value="UniProtKB-UniRule"/>
</dbReference>
<dbReference type="InterPro" id="IPR047227">
    <property type="entry name" value="MEX3"/>
</dbReference>
<feature type="domain" description="K Homology" evidence="3">
    <location>
        <begin position="192"/>
        <end position="259"/>
    </location>
</feature>
<dbReference type="Proteomes" id="UP000015102">
    <property type="component" value="Unassembled WGS sequence"/>
</dbReference>
<dbReference type="EnsemblMetazoa" id="MESCA006983-RA">
    <property type="protein sequence ID" value="MESCA006983-PA"/>
    <property type="gene ID" value="MESCA006983"/>
</dbReference>
<protein>
    <recommendedName>
        <fullName evidence="3">K Homology domain-containing protein</fullName>
    </recommendedName>
</protein>
<dbReference type="Gene3D" id="3.30.1370.10">
    <property type="entry name" value="K Homology domain, type 1"/>
    <property type="match status" value="2"/>
</dbReference>
<feature type="domain" description="K Homology" evidence="3">
    <location>
        <begin position="101"/>
        <end position="169"/>
    </location>
</feature>
<name>T1GTF3_MEGSC</name>